<dbReference type="InterPro" id="IPR036770">
    <property type="entry name" value="Ankyrin_rpt-contain_sf"/>
</dbReference>
<dbReference type="Proteomes" id="UP000663882">
    <property type="component" value="Unassembled WGS sequence"/>
</dbReference>
<proteinExistence type="predicted"/>
<organism evidence="1 2">
    <name type="scientific">Rotaria sordida</name>
    <dbReference type="NCBI Taxonomy" id="392033"/>
    <lineage>
        <taxon>Eukaryota</taxon>
        <taxon>Metazoa</taxon>
        <taxon>Spiralia</taxon>
        <taxon>Gnathifera</taxon>
        <taxon>Rotifera</taxon>
        <taxon>Eurotatoria</taxon>
        <taxon>Bdelloidea</taxon>
        <taxon>Philodinida</taxon>
        <taxon>Philodinidae</taxon>
        <taxon>Rotaria</taxon>
    </lineage>
</organism>
<protein>
    <submittedName>
        <fullName evidence="1">Uncharacterized protein</fullName>
    </submittedName>
</protein>
<dbReference type="PANTHER" id="PTHR46464:SF2">
    <property type="entry name" value="ANKYRIN AND ARMADILLO REPEAT-CONTAINING PROTEIN"/>
    <property type="match status" value="1"/>
</dbReference>
<dbReference type="PANTHER" id="PTHR46464">
    <property type="entry name" value="ANK_REP_REGION DOMAIN-CONTAINING PROTEIN"/>
    <property type="match status" value="1"/>
</dbReference>
<gene>
    <name evidence="1" type="ORF">RFH988_LOCUS26322</name>
</gene>
<comment type="caution">
    <text evidence="1">The sequence shown here is derived from an EMBL/GenBank/DDBJ whole genome shotgun (WGS) entry which is preliminary data.</text>
</comment>
<dbReference type="SUPFAM" id="SSF48403">
    <property type="entry name" value="Ankyrin repeat"/>
    <property type="match status" value="1"/>
</dbReference>
<dbReference type="AlphaFoldDB" id="A0A814YSG3"/>
<dbReference type="Gene3D" id="1.25.40.20">
    <property type="entry name" value="Ankyrin repeat-containing domain"/>
    <property type="match status" value="1"/>
</dbReference>
<dbReference type="InterPro" id="IPR011989">
    <property type="entry name" value="ARM-like"/>
</dbReference>
<name>A0A814YSG3_9BILA</name>
<dbReference type="OrthoDB" id="1683831at2759"/>
<dbReference type="InterPro" id="IPR016024">
    <property type="entry name" value="ARM-type_fold"/>
</dbReference>
<dbReference type="InterPro" id="IPR043379">
    <property type="entry name" value="ANKAR"/>
</dbReference>
<dbReference type="EMBL" id="CAJNOO010002079">
    <property type="protein sequence ID" value="CAF1234053.1"/>
    <property type="molecule type" value="Genomic_DNA"/>
</dbReference>
<evidence type="ECO:0000313" key="2">
    <source>
        <dbReference type="Proteomes" id="UP000663882"/>
    </source>
</evidence>
<dbReference type="SUPFAM" id="SSF48371">
    <property type="entry name" value="ARM repeat"/>
    <property type="match status" value="2"/>
</dbReference>
<dbReference type="Gene3D" id="1.25.10.10">
    <property type="entry name" value="Leucine-rich Repeat Variant"/>
    <property type="match status" value="2"/>
</dbReference>
<evidence type="ECO:0000313" key="1">
    <source>
        <dbReference type="EMBL" id="CAF1234053.1"/>
    </source>
</evidence>
<accession>A0A814YSG3</accession>
<reference evidence="1" key="1">
    <citation type="submission" date="2021-02" db="EMBL/GenBank/DDBJ databases">
        <authorList>
            <person name="Nowell W R."/>
        </authorList>
    </citation>
    <scope>NUCLEOTIDE SEQUENCE</scope>
</reference>
<sequence length="841" mass="96596">MKKKFVGKSILFSFVFMASEYNGEGRLPIHEAAFRDYDTVVERILANVGSRGGHRNNENDENRTEEEKERINLLHQERIQEIVEAITYDYYRLTPLLAATVGNARRTIECLIKYGAKVTCRDGDNRSIASIAVLKQNADLFLYFAQASYANELDLWNTLITMFLSKTYEESSAAGHLLEQLTSPQYINTVWPYISNLRLIEKTIQVLIQTVNNINIPNEQLLISCLIIFYNLMYIDPNFRTIFCQNEEGARAFIKMHKTNYIILLLFSHIVCQLCDDIRCIQAFVNQNLIGELQILLDKDTMNIPIKQVCLYFDILGKIGHYKNAYQTLIQNSSSTKRTILEQAIDLLERFDRVLTISILRFIRNLCFENEEQQQICADNHLLIAHLLSALNSTYKDVQRSSVDTLQMIIIQNTSSQYTILQQGGAEQLLTLLNKATLPKFRISIICTLWSLTGREPNRRQTMAYSIGVSTLVEALSIKTSDQLYIVLDAISELLRRVPTENENIPLKFGRRHCIPPMVRLLSVDHEQKLLLKCLQCIQQLCLLSTYRPCRTNQTIFQKAIGLNQLLVLIRRTNKDKIVQAKAIGTVAYAIFDHKENKETLTKPVIQQLFKRISFLLNSTDEEVQIRAGLGLVTFICNDVNYYNYCVENMTFNHEHFRLLLASNNISVRSNAAFQMIILIHLFPDIIASEWISQTLITLFRIIADPYIDDEEKILPTDIIGRLARIPTGFGMHKHSGVCEAIIASDGLEHLIALLNSSHILLSGNAAVAIDCLVQDSPEGQRRLLKQCRSHIKYLDILKKYIFEPSPLRTRIDELYSSIHRDPIYFPPIRTTRQHRHVRTS</sequence>